<organism evidence="2 3">
    <name type="scientific">Elstera litoralis</name>
    <dbReference type="NCBI Taxonomy" id="552518"/>
    <lineage>
        <taxon>Bacteria</taxon>
        <taxon>Pseudomonadati</taxon>
        <taxon>Pseudomonadota</taxon>
        <taxon>Alphaproteobacteria</taxon>
        <taxon>Rhodospirillales</taxon>
        <taxon>Rhodospirillaceae</taxon>
        <taxon>Elstera</taxon>
    </lineage>
</organism>
<dbReference type="Proteomes" id="UP000033774">
    <property type="component" value="Unassembled WGS sequence"/>
</dbReference>
<dbReference type="InterPro" id="IPR045376">
    <property type="entry name" value="Maf_N"/>
</dbReference>
<feature type="domain" description="Glycosyltransferase Maf N-terminal" evidence="1">
    <location>
        <begin position="19"/>
        <end position="178"/>
    </location>
</feature>
<proteinExistence type="predicted"/>
<dbReference type="EMBL" id="LAJY01000843">
    <property type="protein sequence ID" value="KJV07242.1"/>
    <property type="molecule type" value="Genomic_DNA"/>
</dbReference>
<evidence type="ECO:0000313" key="3">
    <source>
        <dbReference type="Proteomes" id="UP000033774"/>
    </source>
</evidence>
<evidence type="ECO:0000313" key="2">
    <source>
        <dbReference type="EMBL" id="KJV07242.1"/>
    </source>
</evidence>
<keyword evidence="3" id="KW-1185">Reference proteome</keyword>
<sequence>MLRSCRKRAIWMSLLMANVFYGIDARAYAAHHMELFVAAPSVAEMGLPSPDEGRAPTHLMIFTELEKRFNALHMGASEEPVRIGSGAAYVFGLGLGFHLKPYMIETQCRSLVIIEPEPMFLVLSMYFIDWVEIFKYADNKIVFVFETLPDYAFNAARRYTGAMNMGVQQLIYYTQHYK</sequence>
<reference evidence="2 3" key="1">
    <citation type="submission" date="2015-03" db="EMBL/GenBank/DDBJ databases">
        <title>Draft genome sequence of Elstera litoralis.</title>
        <authorList>
            <person name="Rahalkar M.C."/>
            <person name="Dhakephalkar P.K."/>
            <person name="Pore S.D."/>
            <person name="Arora P."/>
            <person name="Kapse N.G."/>
            <person name="Pandit P.S."/>
        </authorList>
    </citation>
    <scope>NUCLEOTIDE SEQUENCE [LARGE SCALE GENOMIC DNA]</scope>
    <source>
        <strain evidence="2 3">Dia-1</strain>
    </source>
</reference>
<comment type="caution">
    <text evidence="2">The sequence shown here is derived from an EMBL/GenBank/DDBJ whole genome shotgun (WGS) entry which is preliminary data.</text>
</comment>
<protein>
    <recommendedName>
        <fullName evidence="1">Glycosyltransferase Maf N-terminal domain-containing protein</fullName>
    </recommendedName>
</protein>
<accession>A0A0F3IKN6</accession>
<gene>
    <name evidence="2" type="ORF">VZ95_20145</name>
</gene>
<dbReference type="Pfam" id="PF20157">
    <property type="entry name" value="Maf_flag10_N"/>
    <property type="match status" value="1"/>
</dbReference>
<dbReference type="AlphaFoldDB" id="A0A0F3IKN6"/>
<feature type="non-terminal residue" evidence="2">
    <location>
        <position position="178"/>
    </location>
</feature>
<name>A0A0F3IKN6_9PROT</name>
<evidence type="ECO:0000259" key="1">
    <source>
        <dbReference type="Pfam" id="PF20157"/>
    </source>
</evidence>